<dbReference type="GO" id="GO:0006829">
    <property type="term" value="P:zinc ion transport"/>
    <property type="evidence" value="ECO:0007669"/>
    <property type="project" value="InterPro"/>
</dbReference>
<evidence type="ECO:0000256" key="5">
    <source>
        <dbReference type="ARBA" id="ARBA00023136"/>
    </source>
</evidence>
<keyword evidence="2" id="KW-0813">Transport</keyword>
<protein>
    <submittedName>
        <fullName evidence="8">Cation diffusion facilitator family transporter</fullName>
    </submittedName>
</protein>
<dbReference type="InterPro" id="IPR036837">
    <property type="entry name" value="Cation_efflux_CTD_sf"/>
</dbReference>
<dbReference type="Gene3D" id="1.20.1510.10">
    <property type="entry name" value="Cation efflux protein transmembrane domain"/>
    <property type="match status" value="1"/>
</dbReference>
<dbReference type="Proteomes" id="UP000245535">
    <property type="component" value="Unassembled WGS sequence"/>
</dbReference>
<keyword evidence="4 6" id="KW-1133">Transmembrane helix</keyword>
<dbReference type="EMBL" id="QGDO01000002">
    <property type="protein sequence ID" value="PWJ43267.1"/>
    <property type="molecule type" value="Genomic_DNA"/>
</dbReference>
<dbReference type="SUPFAM" id="SSF160240">
    <property type="entry name" value="Cation efflux protein cytoplasmic domain-like"/>
    <property type="match status" value="1"/>
</dbReference>
<dbReference type="OrthoDB" id="9806522at2"/>
<dbReference type="SUPFAM" id="SSF161111">
    <property type="entry name" value="Cation efflux protein transmembrane domain-like"/>
    <property type="match status" value="1"/>
</dbReference>
<dbReference type="AlphaFoldDB" id="A0A316A0U1"/>
<dbReference type="InterPro" id="IPR040177">
    <property type="entry name" value="SLC30A9"/>
</dbReference>
<dbReference type="GO" id="GO:0008324">
    <property type="term" value="F:monoatomic cation transmembrane transporter activity"/>
    <property type="evidence" value="ECO:0007669"/>
    <property type="project" value="InterPro"/>
</dbReference>
<feature type="transmembrane region" description="Helical" evidence="6">
    <location>
        <begin position="75"/>
        <end position="95"/>
    </location>
</feature>
<evidence type="ECO:0000256" key="4">
    <source>
        <dbReference type="ARBA" id="ARBA00022989"/>
    </source>
</evidence>
<dbReference type="PANTHER" id="PTHR13414:SF9">
    <property type="entry name" value="PROTON-COUPLED ZINC ANTIPORTER SLC30A9, MITOCHONDRIAL"/>
    <property type="match status" value="1"/>
</dbReference>
<dbReference type="RefSeq" id="WP_109617667.1">
    <property type="nucleotide sequence ID" value="NZ_QGDO01000002.1"/>
</dbReference>
<dbReference type="Gene3D" id="3.30.70.1350">
    <property type="entry name" value="Cation efflux protein, cytoplasmic domain"/>
    <property type="match status" value="1"/>
</dbReference>
<evidence type="ECO:0000259" key="7">
    <source>
        <dbReference type="Pfam" id="PF01545"/>
    </source>
</evidence>
<evidence type="ECO:0000313" key="9">
    <source>
        <dbReference type="Proteomes" id="UP000245535"/>
    </source>
</evidence>
<organism evidence="8 9">
    <name type="scientific">Sediminitomix flava</name>
    <dbReference type="NCBI Taxonomy" id="379075"/>
    <lineage>
        <taxon>Bacteria</taxon>
        <taxon>Pseudomonadati</taxon>
        <taxon>Bacteroidota</taxon>
        <taxon>Cytophagia</taxon>
        <taxon>Cytophagales</taxon>
        <taxon>Flammeovirgaceae</taxon>
        <taxon>Sediminitomix</taxon>
    </lineage>
</organism>
<dbReference type="GO" id="GO:0016020">
    <property type="term" value="C:membrane"/>
    <property type="evidence" value="ECO:0007669"/>
    <property type="project" value="UniProtKB-SubCell"/>
</dbReference>
<dbReference type="Pfam" id="PF01545">
    <property type="entry name" value="Cation_efflux"/>
    <property type="match status" value="1"/>
</dbReference>
<proteinExistence type="predicted"/>
<comment type="caution">
    <text evidence="8">The sequence shown here is derived from an EMBL/GenBank/DDBJ whole genome shotgun (WGS) entry which is preliminary data.</text>
</comment>
<feature type="transmembrane region" description="Helical" evidence="6">
    <location>
        <begin position="166"/>
        <end position="185"/>
    </location>
</feature>
<dbReference type="PANTHER" id="PTHR13414">
    <property type="entry name" value="HUEL-CATION TRANSPORTER"/>
    <property type="match status" value="1"/>
</dbReference>
<reference evidence="8 9" key="1">
    <citation type="submission" date="2018-03" db="EMBL/GenBank/DDBJ databases">
        <title>Genomic Encyclopedia of Archaeal and Bacterial Type Strains, Phase II (KMG-II): from individual species to whole genera.</title>
        <authorList>
            <person name="Goeker M."/>
        </authorList>
    </citation>
    <scope>NUCLEOTIDE SEQUENCE [LARGE SCALE GENOMIC DNA]</scope>
    <source>
        <strain evidence="8 9">DSM 28229</strain>
    </source>
</reference>
<dbReference type="NCBIfam" id="TIGR01297">
    <property type="entry name" value="CDF"/>
    <property type="match status" value="1"/>
</dbReference>
<dbReference type="InterPro" id="IPR002524">
    <property type="entry name" value="Cation_efflux"/>
</dbReference>
<evidence type="ECO:0000256" key="6">
    <source>
        <dbReference type="SAM" id="Phobius"/>
    </source>
</evidence>
<feature type="transmembrane region" description="Helical" evidence="6">
    <location>
        <begin position="191"/>
        <end position="209"/>
    </location>
</feature>
<name>A0A316A0U1_SEDFL</name>
<evidence type="ECO:0000313" key="8">
    <source>
        <dbReference type="EMBL" id="PWJ43267.1"/>
    </source>
</evidence>
<sequence length="323" mass="34621">MAGSSKKAIFGAIAANTGIAISKFIAAGVTGSSSMLSEGIHSLVDTGNGVLLLVGIKRSQKPADAKHPFGYGKEIYFWSFIVAMLIFALGGGIALYEGIKHIIHPKELGDLTWNYAVLVLAIIFEGTALKVALQEFNKTKGDKGFIQAIRDSKDSSTIAVVIEDTAALLGLAIALICLMLGQYTGNPHFDGIGSCLIGLLLISVSLFFASECKGLLVGEGLGSEDLAKIETILQINPNVEKYRRPLSLFFGPNEVLVNLDVDFKDGLTTPEMEETVDTIEKNIKTAIPTVNRIYIEAENLKIKTTAKPTDSPSAQQNSDEEIE</sequence>
<dbReference type="InterPro" id="IPR058533">
    <property type="entry name" value="Cation_efflux_TM"/>
</dbReference>
<keyword evidence="3 6" id="KW-0812">Transmembrane</keyword>
<evidence type="ECO:0000256" key="3">
    <source>
        <dbReference type="ARBA" id="ARBA00022692"/>
    </source>
</evidence>
<keyword evidence="5 6" id="KW-0472">Membrane</keyword>
<evidence type="ECO:0000256" key="1">
    <source>
        <dbReference type="ARBA" id="ARBA00004141"/>
    </source>
</evidence>
<evidence type="ECO:0000256" key="2">
    <source>
        <dbReference type="ARBA" id="ARBA00022448"/>
    </source>
</evidence>
<keyword evidence="9" id="KW-1185">Reference proteome</keyword>
<accession>A0A316A0U1</accession>
<dbReference type="InterPro" id="IPR027469">
    <property type="entry name" value="Cation_efflux_TMD_sf"/>
</dbReference>
<gene>
    <name evidence="8" type="ORF">BC781_102816</name>
</gene>
<comment type="subcellular location">
    <subcellularLocation>
        <location evidence="1">Membrane</location>
        <topology evidence="1">Multi-pass membrane protein</topology>
    </subcellularLocation>
</comment>
<feature type="transmembrane region" description="Helical" evidence="6">
    <location>
        <begin position="115"/>
        <end position="133"/>
    </location>
</feature>
<feature type="domain" description="Cation efflux protein transmembrane" evidence="7">
    <location>
        <begin position="12"/>
        <end position="213"/>
    </location>
</feature>